<evidence type="ECO:0000256" key="2">
    <source>
        <dbReference type="ARBA" id="ARBA00022472"/>
    </source>
</evidence>
<comment type="caution">
    <text evidence="4">The sequence shown here is derived from an EMBL/GenBank/DDBJ whole genome shotgun (WGS) entry which is preliminary data.</text>
</comment>
<evidence type="ECO:0000313" key="5">
    <source>
        <dbReference type="Proteomes" id="UP001174677"/>
    </source>
</evidence>
<dbReference type="Pfam" id="PF02536">
    <property type="entry name" value="mTERF"/>
    <property type="match status" value="1"/>
</dbReference>
<sequence>MSSLCLCYPSFLSLSIIPCPGKLQFSMDHHQLSLLANLAKTSRSNLRHFLAPMGLRLSEHLLIQCSYLGSPPNIQNETRLLYSLFRQIGIEDKEIKLILEQNPSLTSTTLDSVRARVFLLQSAGIKGIELYRLIIKCPNVLTAEEIDYFFHFVLNSLPGKIEPLQLKRLMTATEPRFLVGFDRKVMLLLDHGVPQEKIVHILNNVNLTKAMCFKSIEEIDRTTTFLSRFGGINIIVRRPMILNFDLDTQLIPRVEFLKELSGGDEDATRTLLCKLPAILSYSVEHTKEHVELLRSFAGLTDPQIFKIFVVFPNVISASKERKLLPRIGFLKQCGLNSDDIFKFLTKAPLFLGLSYEENLVHKLVFLVKIGYEYRTRELADALGAVTRTSCDNLQKVIGLFFSYGFSSADILAMSKKHPQILQYTYSSLQEKMEYLTEGMGREVGELLAFPAFLGYKLDDRIKHRYEAKKKVIGEGMSLNKLLSVSADRFSAEKEKSHS</sequence>
<organism evidence="4 5">
    <name type="scientific">Hevea brasiliensis</name>
    <name type="common">Para rubber tree</name>
    <name type="synonym">Siphonia brasiliensis</name>
    <dbReference type="NCBI Taxonomy" id="3981"/>
    <lineage>
        <taxon>Eukaryota</taxon>
        <taxon>Viridiplantae</taxon>
        <taxon>Streptophyta</taxon>
        <taxon>Embryophyta</taxon>
        <taxon>Tracheophyta</taxon>
        <taxon>Spermatophyta</taxon>
        <taxon>Magnoliopsida</taxon>
        <taxon>eudicotyledons</taxon>
        <taxon>Gunneridae</taxon>
        <taxon>Pentapetalae</taxon>
        <taxon>rosids</taxon>
        <taxon>fabids</taxon>
        <taxon>Malpighiales</taxon>
        <taxon>Euphorbiaceae</taxon>
        <taxon>Crotonoideae</taxon>
        <taxon>Micrandreae</taxon>
        <taxon>Hevea</taxon>
    </lineage>
</organism>
<dbReference type="InterPro" id="IPR038538">
    <property type="entry name" value="MTERF_sf"/>
</dbReference>
<dbReference type="PANTHER" id="PTHR13068">
    <property type="entry name" value="CGI-12 PROTEIN-RELATED"/>
    <property type="match status" value="1"/>
</dbReference>
<evidence type="ECO:0000256" key="1">
    <source>
        <dbReference type="ARBA" id="ARBA00007692"/>
    </source>
</evidence>
<name>A0ABQ9N3U6_HEVBR</name>
<proteinExistence type="inferred from homology"/>
<dbReference type="Proteomes" id="UP001174677">
    <property type="component" value="Chromosome 2"/>
</dbReference>
<gene>
    <name evidence="4" type="ORF">P3X46_002460</name>
</gene>
<protein>
    <submittedName>
        <fullName evidence="4">Uncharacterized protein</fullName>
    </submittedName>
</protein>
<keyword evidence="2" id="KW-0806">Transcription termination</keyword>
<accession>A0ABQ9N3U6</accession>
<dbReference type="SMART" id="SM00733">
    <property type="entry name" value="Mterf"/>
    <property type="match status" value="7"/>
</dbReference>
<evidence type="ECO:0000313" key="4">
    <source>
        <dbReference type="EMBL" id="KAJ9186948.1"/>
    </source>
</evidence>
<dbReference type="EMBL" id="JARPOI010000002">
    <property type="protein sequence ID" value="KAJ9186948.1"/>
    <property type="molecule type" value="Genomic_DNA"/>
</dbReference>
<keyword evidence="3" id="KW-0809">Transit peptide</keyword>
<dbReference type="PANTHER" id="PTHR13068:SF135">
    <property type="entry name" value="TRANSCRIPTION TERMINATION FACTOR MTERF8, CHLOROPLASTIC"/>
    <property type="match status" value="1"/>
</dbReference>
<comment type="similarity">
    <text evidence="1">Belongs to the mTERF family.</text>
</comment>
<keyword evidence="5" id="KW-1185">Reference proteome</keyword>
<keyword evidence="2" id="KW-0805">Transcription regulation</keyword>
<dbReference type="InterPro" id="IPR003690">
    <property type="entry name" value="MTERF"/>
</dbReference>
<dbReference type="Gene3D" id="1.25.70.10">
    <property type="entry name" value="Transcription termination factor 3, mitochondrial"/>
    <property type="match status" value="2"/>
</dbReference>
<keyword evidence="2" id="KW-0804">Transcription</keyword>
<evidence type="ECO:0000256" key="3">
    <source>
        <dbReference type="ARBA" id="ARBA00022946"/>
    </source>
</evidence>
<reference evidence="4" key="1">
    <citation type="journal article" date="2023" name="Plant Biotechnol. J.">
        <title>Chromosome-level wild Hevea brasiliensis genome provides new tools for genomic-assisted breeding and valuable loci to elevate rubber yield.</title>
        <authorList>
            <person name="Cheng H."/>
            <person name="Song X."/>
            <person name="Hu Y."/>
            <person name="Wu T."/>
            <person name="Yang Q."/>
            <person name="An Z."/>
            <person name="Feng S."/>
            <person name="Deng Z."/>
            <person name="Wu W."/>
            <person name="Zeng X."/>
            <person name="Tu M."/>
            <person name="Wang X."/>
            <person name="Huang H."/>
        </authorList>
    </citation>
    <scope>NUCLEOTIDE SEQUENCE</scope>
    <source>
        <strain evidence="4">MT/VB/25A 57/8</strain>
    </source>
</reference>